<keyword evidence="3" id="KW-1185">Reference proteome</keyword>
<keyword evidence="1" id="KW-1133">Transmembrane helix</keyword>
<name>A0AAD4N1R1_9BILA</name>
<keyword evidence="1" id="KW-0472">Membrane</keyword>
<evidence type="ECO:0000256" key="1">
    <source>
        <dbReference type="SAM" id="Phobius"/>
    </source>
</evidence>
<accession>A0AAD4N1R1</accession>
<feature type="transmembrane region" description="Helical" evidence="1">
    <location>
        <begin position="102"/>
        <end position="125"/>
    </location>
</feature>
<dbReference type="EMBL" id="JAKKPZ010000014">
    <property type="protein sequence ID" value="KAI1713952.1"/>
    <property type="molecule type" value="Genomic_DNA"/>
</dbReference>
<proteinExistence type="predicted"/>
<gene>
    <name evidence="2" type="ORF">DdX_08836</name>
</gene>
<dbReference type="Proteomes" id="UP001201812">
    <property type="component" value="Unassembled WGS sequence"/>
</dbReference>
<protein>
    <submittedName>
        <fullName evidence="2">Uncharacterized protein</fullName>
    </submittedName>
</protein>
<dbReference type="AlphaFoldDB" id="A0AAD4N1R1"/>
<organism evidence="2 3">
    <name type="scientific">Ditylenchus destructor</name>
    <dbReference type="NCBI Taxonomy" id="166010"/>
    <lineage>
        <taxon>Eukaryota</taxon>
        <taxon>Metazoa</taxon>
        <taxon>Ecdysozoa</taxon>
        <taxon>Nematoda</taxon>
        <taxon>Chromadorea</taxon>
        <taxon>Rhabditida</taxon>
        <taxon>Tylenchina</taxon>
        <taxon>Tylenchomorpha</taxon>
        <taxon>Sphaerularioidea</taxon>
        <taxon>Anguinidae</taxon>
        <taxon>Anguininae</taxon>
        <taxon>Ditylenchus</taxon>
    </lineage>
</organism>
<sequence length="181" mass="20347">MIPPPPYAQNIEKGADFPKVNKNAVFPESDSNDNSANKWKAYALKLWYYATKLAVFLAIDIVAGLFLFFALDDAWLVRFVTAAMILLAFCIHGLYNKKPVFCLPYLALNAIRAIAFDFIAVALFVQSLSSSYRRQEFATQSALMIPVALIAHLSEFRVRKEYCNVKAEIGGKPIIQFTLNL</sequence>
<evidence type="ECO:0000313" key="2">
    <source>
        <dbReference type="EMBL" id="KAI1713952.1"/>
    </source>
</evidence>
<feature type="transmembrane region" description="Helical" evidence="1">
    <location>
        <begin position="75"/>
        <end position="95"/>
    </location>
</feature>
<keyword evidence="1" id="KW-0812">Transmembrane</keyword>
<comment type="caution">
    <text evidence="2">The sequence shown here is derived from an EMBL/GenBank/DDBJ whole genome shotgun (WGS) entry which is preliminary data.</text>
</comment>
<feature type="transmembrane region" description="Helical" evidence="1">
    <location>
        <begin position="46"/>
        <end position="69"/>
    </location>
</feature>
<evidence type="ECO:0000313" key="3">
    <source>
        <dbReference type="Proteomes" id="UP001201812"/>
    </source>
</evidence>
<reference evidence="2" key="1">
    <citation type="submission" date="2022-01" db="EMBL/GenBank/DDBJ databases">
        <title>Genome Sequence Resource for Two Populations of Ditylenchus destructor, the Migratory Endoparasitic Phytonematode.</title>
        <authorList>
            <person name="Zhang H."/>
            <person name="Lin R."/>
            <person name="Xie B."/>
        </authorList>
    </citation>
    <scope>NUCLEOTIDE SEQUENCE</scope>
    <source>
        <strain evidence="2">BazhouSP</strain>
    </source>
</reference>